<dbReference type="AlphaFoldDB" id="A0A397VAM6"/>
<name>A0A397VAM6_9GLOM</name>
<dbReference type="Proteomes" id="UP000266673">
    <property type="component" value="Unassembled WGS sequence"/>
</dbReference>
<keyword evidence="2" id="KW-1185">Reference proteome</keyword>
<accession>A0A397VAM6</accession>
<gene>
    <name evidence="1" type="ORF">C2G38_2183027</name>
</gene>
<dbReference type="EMBL" id="QKWP01000502">
    <property type="protein sequence ID" value="RIB18991.1"/>
    <property type="molecule type" value="Genomic_DNA"/>
</dbReference>
<reference evidence="1 2" key="1">
    <citation type="submission" date="2018-06" db="EMBL/GenBank/DDBJ databases">
        <title>Comparative genomics reveals the genomic features of Rhizophagus irregularis, R. cerebriforme, R. diaphanum and Gigaspora rosea, and their symbiotic lifestyle signature.</title>
        <authorList>
            <person name="Morin E."/>
            <person name="San Clemente H."/>
            <person name="Chen E.C.H."/>
            <person name="De La Providencia I."/>
            <person name="Hainaut M."/>
            <person name="Kuo A."/>
            <person name="Kohler A."/>
            <person name="Murat C."/>
            <person name="Tang N."/>
            <person name="Roy S."/>
            <person name="Loubradou J."/>
            <person name="Henrissat B."/>
            <person name="Grigoriev I.V."/>
            <person name="Corradi N."/>
            <person name="Roux C."/>
            <person name="Martin F.M."/>
        </authorList>
    </citation>
    <scope>NUCLEOTIDE SEQUENCE [LARGE SCALE GENOMIC DNA]</scope>
    <source>
        <strain evidence="1 2">DAOM 194757</strain>
    </source>
</reference>
<protein>
    <submittedName>
        <fullName evidence="1">Uncharacterized protein</fullName>
    </submittedName>
</protein>
<proteinExistence type="predicted"/>
<organism evidence="1 2">
    <name type="scientific">Gigaspora rosea</name>
    <dbReference type="NCBI Taxonomy" id="44941"/>
    <lineage>
        <taxon>Eukaryota</taxon>
        <taxon>Fungi</taxon>
        <taxon>Fungi incertae sedis</taxon>
        <taxon>Mucoromycota</taxon>
        <taxon>Glomeromycotina</taxon>
        <taxon>Glomeromycetes</taxon>
        <taxon>Diversisporales</taxon>
        <taxon>Gigasporaceae</taxon>
        <taxon>Gigaspora</taxon>
    </lineage>
</organism>
<evidence type="ECO:0000313" key="1">
    <source>
        <dbReference type="EMBL" id="RIB18991.1"/>
    </source>
</evidence>
<evidence type="ECO:0000313" key="2">
    <source>
        <dbReference type="Proteomes" id="UP000266673"/>
    </source>
</evidence>
<sequence>MNDLLYEVRPDIELVQTKAFLNEYQDGINNVVKIFSKMVDVIQFKPNDLLLSGVLDIQYIEANYKELRNAYQCEGIWNQLVENIQIKDLPNHLKVFIEEYILNQETEIPKKLNPKDKRLFRAMRYANFIG</sequence>
<dbReference type="OrthoDB" id="2443156at2759"/>
<comment type="caution">
    <text evidence="1">The sequence shown here is derived from an EMBL/GenBank/DDBJ whole genome shotgun (WGS) entry which is preliminary data.</text>
</comment>